<dbReference type="EMBL" id="JBITLV010000004">
    <property type="protein sequence ID" value="MFI7587884.1"/>
    <property type="molecule type" value="Genomic_DNA"/>
</dbReference>
<dbReference type="SUPFAM" id="SSF47413">
    <property type="entry name" value="lambda repressor-like DNA-binding domains"/>
    <property type="match status" value="1"/>
</dbReference>
<dbReference type="Gene3D" id="1.10.260.40">
    <property type="entry name" value="lambda repressor-like DNA-binding domains"/>
    <property type="match status" value="1"/>
</dbReference>
<feature type="domain" description="HTH cro/C1-type" evidence="1">
    <location>
        <begin position="19"/>
        <end position="79"/>
    </location>
</feature>
<organism evidence="2 3">
    <name type="scientific">Spongisporangium articulatum</name>
    <dbReference type="NCBI Taxonomy" id="3362603"/>
    <lineage>
        <taxon>Bacteria</taxon>
        <taxon>Bacillati</taxon>
        <taxon>Actinomycetota</taxon>
        <taxon>Actinomycetes</taxon>
        <taxon>Kineosporiales</taxon>
        <taxon>Kineosporiaceae</taxon>
        <taxon>Spongisporangium</taxon>
    </lineage>
</organism>
<reference evidence="2 3" key="1">
    <citation type="submission" date="2024-10" db="EMBL/GenBank/DDBJ databases">
        <title>The Natural Products Discovery Center: Release of the First 8490 Sequenced Strains for Exploring Actinobacteria Biosynthetic Diversity.</title>
        <authorList>
            <person name="Kalkreuter E."/>
            <person name="Kautsar S.A."/>
            <person name="Yang D."/>
            <person name="Bader C.D."/>
            <person name="Teijaro C.N."/>
            <person name="Fluegel L."/>
            <person name="Davis C.M."/>
            <person name="Simpson J.R."/>
            <person name="Lauterbach L."/>
            <person name="Steele A.D."/>
            <person name="Gui C."/>
            <person name="Meng S."/>
            <person name="Li G."/>
            <person name="Viehrig K."/>
            <person name="Ye F."/>
            <person name="Su P."/>
            <person name="Kiefer A.F."/>
            <person name="Nichols A."/>
            <person name="Cepeda A.J."/>
            <person name="Yan W."/>
            <person name="Fan B."/>
            <person name="Jiang Y."/>
            <person name="Adhikari A."/>
            <person name="Zheng C.-J."/>
            <person name="Schuster L."/>
            <person name="Cowan T.M."/>
            <person name="Smanski M.J."/>
            <person name="Chevrette M.G."/>
            <person name="De Carvalho L.P.S."/>
            <person name="Shen B."/>
        </authorList>
    </citation>
    <scope>NUCLEOTIDE SEQUENCE [LARGE SCALE GENOMIC DNA]</scope>
    <source>
        <strain evidence="2 3">NPDC049639</strain>
    </source>
</reference>
<evidence type="ECO:0000313" key="3">
    <source>
        <dbReference type="Proteomes" id="UP001612915"/>
    </source>
</evidence>
<dbReference type="PROSITE" id="PS50943">
    <property type="entry name" value="HTH_CROC1"/>
    <property type="match status" value="1"/>
</dbReference>
<evidence type="ECO:0000259" key="1">
    <source>
        <dbReference type="PROSITE" id="PS50943"/>
    </source>
</evidence>
<accession>A0ABW8AND0</accession>
<evidence type="ECO:0000313" key="2">
    <source>
        <dbReference type="EMBL" id="MFI7587884.1"/>
    </source>
</evidence>
<dbReference type="InterPro" id="IPR001387">
    <property type="entry name" value="Cro/C1-type_HTH"/>
</dbReference>
<protein>
    <submittedName>
        <fullName evidence="2">Helix-turn-helix domain-containing protein</fullName>
    </submittedName>
</protein>
<keyword evidence="3" id="KW-1185">Reference proteome</keyword>
<gene>
    <name evidence="2" type="ORF">ACIB24_12500</name>
</gene>
<sequence length="229" mass="25458">MADDATWSEDTARVVASNVRYWRLDRKMSAQALADAMSAAGVPITRQVLANFETGRRPHVSVSELMLFAAILRVPPTGLLLPYPPALDGSPITEWAAEDETGLSVEVLPGRRVTTGEALAWWSSPESRSPWSDDAEPDEPAGRLARLLRHQDFLVQQFMSLPEIRTAAWEQLLVVRAQMRAAGDPLPDLPDDLAEREATDLPNHWLTSDSPNAQQRRMFAGLPRRLEVD</sequence>
<name>A0ABW8AND0_9ACTN</name>
<proteinExistence type="predicted"/>
<dbReference type="Proteomes" id="UP001612915">
    <property type="component" value="Unassembled WGS sequence"/>
</dbReference>
<dbReference type="InterPro" id="IPR010982">
    <property type="entry name" value="Lambda_DNA-bd_dom_sf"/>
</dbReference>
<comment type="caution">
    <text evidence="2">The sequence shown here is derived from an EMBL/GenBank/DDBJ whole genome shotgun (WGS) entry which is preliminary data.</text>
</comment>
<dbReference type="RefSeq" id="WP_398280461.1">
    <property type="nucleotide sequence ID" value="NZ_JBITLV010000004.1"/>
</dbReference>
<dbReference type="SMART" id="SM00530">
    <property type="entry name" value="HTH_XRE"/>
    <property type="match status" value="1"/>
</dbReference>
<dbReference type="CDD" id="cd00093">
    <property type="entry name" value="HTH_XRE"/>
    <property type="match status" value="1"/>
</dbReference>